<evidence type="ECO:0000313" key="2">
    <source>
        <dbReference type="Proteomes" id="UP000750711"/>
    </source>
</evidence>
<name>A0A9P8LDL9_9PEZI</name>
<dbReference type="InterPro" id="IPR036396">
    <property type="entry name" value="Cyt_P450_sf"/>
</dbReference>
<comment type="caution">
    <text evidence="1">The sequence shown here is derived from an EMBL/GenBank/DDBJ whole genome shotgun (WGS) entry which is preliminary data.</text>
</comment>
<feature type="non-terminal residue" evidence="1">
    <location>
        <position position="180"/>
    </location>
</feature>
<sequence>MFTERVFGLPKEDVRRLEGDASGIYRTPQGEVGDGGRIWKTIRDIYHVNMETSGQVAFLASRWINDFVSSIEDLIPQSEWATIPIYRFVRQHILRATTMTLAGPRLLEASSMFDEDFWELDRAILKLFCLHNAPRFLCQRGWDARKRLLDATIRYLGGAWEDNGASADKEDGVEWEPDFG</sequence>
<keyword evidence="2" id="KW-1185">Reference proteome</keyword>
<proteinExistence type="predicted"/>
<gene>
    <name evidence="1" type="ORF">GP486_003232</name>
</gene>
<dbReference type="GO" id="GO:0004497">
    <property type="term" value="F:monooxygenase activity"/>
    <property type="evidence" value="ECO:0007669"/>
    <property type="project" value="InterPro"/>
</dbReference>
<dbReference type="Proteomes" id="UP000750711">
    <property type="component" value="Unassembled WGS sequence"/>
</dbReference>
<dbReference type="GO" id="GO:0005506">
    <property type="term" value="F:iron ion binding"/>
    <property type="evidence" value="ECO:0007669"/>
    <property type="project" value="InterPro"/>
</dbReference>
<protein>
    <submittedName>
        <fullName evidence="1">Uncharacterized protein</fullName>
    </submittedName>
</protein>
<reference evidence="1" key="1">
    <citation type="submission" date="2021-03" db="EMBL/GenBank/DDBJ databases">
        <title>Comparative genomics and phylogenomic investigation of the class Geoglossomycetes provide insights into ecological specialization and systematics.</title>
        <authorList>
            <person name="Melie T."/>
            <person name="Pirro S."/>
            <person name="Miller A.N."/>
            <person name="Quandt A."/>
        </authorList>
    </citation>
    <scope>NUCLEOTIDE SEQUENCE</scope>
    <source>
        <strain evidence="1">CAQ_001_2017</strain>
    </source>
</reference>
<dbReference type="GO" id="GO:0020037">
    <property type="term" value="F:heme binding"/>
    <property type="evidence" value="ECO:0007669"/>
    <property type="project" value="InterPro"/>
</dbReference>
<dbReference type="AlphaFoldDB" id="A0A9P8LDL9"/>
<dbReference type="EMBL" id="JAGHQM010000419">
    <property type="protein sequence ID" value="KAH0562060.1"/>
    <property type="molecule type" value="Genomic_DNA"/>
</dbReference>
<dbReference type="Gene3D" id="1.10.630.10">
    <property type="entry name" value="Cytochrome P450"/>
    <property type="match status" value="1"/>
</dbReference>
<evidence type="ECO:0000313" key="1">
    <source>
        <dbReference type="EMBL" id="KAH0562060.1"/>
    </source>
</evidence>
<dbReference type="GO" id="GO:0016705">
    <property type="term" value="F:oxidoreductase activity, acting on paired donors, with incorporation or reduction of molecular oxygen"/>
    <property type="evidence" value="ECO:0007669"/>
    <property type="project" value="InterPro"/>
</dbReference>
<organism evidence="1 2">
    <name type="scientific">Trichoglossum hirsutum</name>
    <dbReference type="NCBI Taxonomy" id="265104"/>
    <lineage>
        <taxon>Eukaryota</taxon>
        <taxon>Fungi</taxon>
        <taxon>Dikarya</taxon>
        <taxon>Ascomycota</taxon>
        <taxon>Pezizomycotina</taxon>
        <taxon>Geoglossomycetes</taxon>
        <taxon>Geoglossales</taxon>
        <taxon>Geoglossaceae</taxon>
        <taxon>Trichoglossum</taxon>
    </lineage>
</organism>
<accession>A0A9P8LDL9</accession>